<dbReference type="Proteomes" id="UP001519332">
    <property type="component" value="Unassembled WGS sequence"/>
</dbReference>
<reference evidence="1 2" key="1">
    <citation type="submission" date="2021-03" db="EMBL/GenBank/DDBJ databases">
        <title>Sequencing the genomes of 1000 actinobacteria strains.</title>
        <authorList>
            <person name="Klenk H.-P."/>
        </authorList>
    </citation>
    <scope>NUCLEOTIDE SEQUENCE [LARGE SCALE GENOMIC DNA]</scope>
    <source>
        <strain evidence="1 2">DSM 46670</strain>
    </source>
</reference>
<protein>
    <submittedName>
        <fullName evidence="1">Uncharacterized protein</fullName>
    </submittedName>
</protein>
<proteinExistence type="predicted"/>
<comment type="caution">
    <text evidence="1">The sequence shown here is derived from an EMBL/GenBank/DDBJ whole genome shotgun (WGS) entry which is preliminary data.</text>
</comment>
<sequence length="113" mass="11532">MVSHNAVMPSVSLTPGLRLRTEVGVALHELEQGGEAVLHVVRDNLRGALAYTAAIGETSMVARGAEAVRLAAGRLEAGLVGPACVALTEALSCLSPALPPVPREPAFGRSVVG</sequence>
<evidence type="ECO:0000313" key="1">
    <source>
        <dbReference type="EMBL" id="MBP2325158.1"/>
    </source>
</evidence>
<dbReference type="EMBL" id="JAGINW010000001">
    <property type="protein sequence ID" value="MBP2325158.1"/>
    <property type="molecule type" value="Genomic_DNA"/>
</dbReference>
<organism evidence="1 2">
    <name type="scientific">Kibdelosporangium banguiense</name>
    <dbReference type="NCBI Taxonomy" id="1365924"/>
    <lineage>
        <taxon>Bacteria</taxon>
        <taxon>Bacillati</taxon>
        <taxon>Actinomycetota</taxon>
        <taxon>Actinomycetes</taxon>
        <taxon>Pseudonocardiales</taxon>
        <taxon>Pseudonocardiaceae</taxon>
        <taxon>Kibdelosporangium</taxon>
    </lineage>
</organism>
<name>A0ABS4TL55_9PSEU</name>
<evidence type="ECO:0000313" key="2">
    <source>
        <dbReference type="Proteomes" id="UP001519332"/>
    </source>
</evidence>
<gene>
    <name evidence="1" type="ORF">JOF56_005543</name>
</gene>
<keyword evidence="2" id="KW-1185">Reference proteome</keyword>
<accession>A0ABS4TL55</accession>
<dbReference type="RefSeq" id="WP_209642395.1">
    <property type="nucleotide sequence ID" value="NZ_JAGINW010000001.1"/>
</dbReference>